<evidence type="ECO:0000313" key="4">
    <source>
        <dbReference type="Proteomes" id="UP000288227"/>
    </source>
</evidence>
<dbReference type="GO" id="GO:0008234">
    <property type="term" value="F:cysteine-type peptidase activity"/>
    <property type="evidence" value="ECO:0007669"/>
    <property type="project" value="InterPro"/>
</dbReference>
<keyword evidence="4" id="KW-1185">Reference proteome</keyword>
<reference evidence="3 4" key="1">
    <citation type="submission" date="2018-11" db="EMBL/GenBank/DDBJ databases">
        <title>Chryseotalea sanarue gen. nov., sp., nov., a member of the family Cytophagaceae, isolated from a brackish lake in Hamamatsu Japan.</title>
        <authorList>
            <person name="Maejima Y."/>
            <person name="Iino T."/>
            <person name="Muraguchi Y."/>
            <person name="Fukuda K."/>
            <person name="Ohkuma M."/>
            <person name="Moriuchi R."/>
            <person name="Dohra H."/>
            <person name="Kimbara K."/>
            <person name="Shintani M."/>
        </authorList>
    </citation>
    <scope>NUCLEOTIDE SEQUENCE [LARGE SCALE GENOMIC DNA]</scope>
    <source>
        <strain evidence="3 4">Ys</strain>
    </source>
</reference>
<dbReference type="Pfam" id="PF01364">
    <property type="entry name" value="Peptidase_C25"/>
    <property type="match status" value="1"/>
</dbReference>
<dbReference type="Gene3D" id="3.40.50.1460">
    <property type="match status" value="1"/>
</dbReference>
<keyword evidence="1" id="KW-0732">Signal</keyword>
<dbReference type="InterPro" id="IPR001769">
    <property type="entry name" value="Gingipain"/>
</dbReference>
<dbReference type="InterPro" id="IPR029030">
    <property type="entry name" value="Caspase-like_dom_sf"/>
</dbReference>
<dbReference type="EMBL" id="BHXQ01000006">
    <property type="protein sequence ID" value="GCC53047.1"/>
    <property type="molecule type" value="Genomic_DNA"/>
</dbReference>
<name>A0A401UDT9_9BACT</name>
<accession>A0A401UDT9</accession>
<evidence type="ECO:0000313" key="3">
    <source>
        <dbReference type="EMBL" id="GCC53047.1"/>
    </source>
</evidence>
<evidence type="ECO:0000256" key="1">
    <source>
        <dbReference type="ARBA" id="ARBA00022729"/>
    </source>
</evidence>
<dbReference type="CDD" id="cd02258">
    <property type="entry name" value="Peptidase_C25_N"/>
    <property type="match status" value="1"/>
</dbReference>
<organism evidence="3 4">
    <name type="scientific">Chryseotalea sanaruensis</name>
    <dbReference type="NCBI Taxonomy" id="2482724"/>
    <lineage>
        <taxon>Bacteria</taxon>
        <taxon>Pseudomonadati</taxon>
        <taxon>Bacteroidota</taxon>
        <taxon>Cytophagia</taxon>
        <taxon>Cytophagales</taxon>
        <taxon>Chryseotaleaceae</taxon>
        <taxon>Chryseotalea</taxon>
    </lineage>
</organism>
<proteinExistence type="predicted"/>
<sequence>MPVLGFGQTGNEWINFGQTYFKIPIAKDGIFKLTQTDLAAAGVPVNQIDPRRLQIFHRGVEQAIVVQHQQSPADAIFDASEFLEFYGRKNDGTLDAFLYKPATSIPHTYYNLYNDTAYYFLTVNPVAQGKRMTNFSQVNTGSLPAETYQIQEQKQIFSNTYAVGETFNSFVNLTSFSKGEGWSGTVVRENNTSDINFTGISQGVVAGGLPTLELQLLGRGLNNHAVEIYVGANAASLRLLSTQNFFGFDTNTLSTNLAWSDIGASGTLTIRVSVTGANGVDFVSVSYAKVQWPRTYNLNSENERTFTMATNVANKSYLEIQNAPSATRVFDISDVNNPIQIGTTQTATLNGVVDNTQTARKILLTNQTTTPNSIKRVVFRSFNSVSPDYLIISHKQFQKPALGSANPLKAYADYRASVAGGDYDTLTVTIDQLCDQFTYGESTPLAVFRFLKFLETKKRPDYLFIIGKGLNVTNRYYRNPGAFTTYKDFVPSAGFPASDMLYSVGLSDPNTNEPGIATGRLSITQSGQVIQYLNKVIQQESAGFNDLWRKRILHLSGGIAEGEPETFKGYMEGFANVAEDVYLGGSVSAIAKRSLQAQELVNISNEVNDGLGLITFFGHSSTSTTDFDIGFATDPVLGYANDGKYPMVLINGCNAGAFFADGILFGEDWVNAANRGAVGFIAHSSFGLVSTLKRYSDFFYQVAYGDSTFLKKGIGDIQKEVARRYLENVFATATNVSQVQQMVLLGDPAVKLFGAEKPDYHIENASLQVESSDGKAVNSLSPAISLKLVVKNFGRADDKQLLVRVDRFLSDNTSFSYDSIFDPVLYQDTLVITIPNSIAFAGSNRLEIRIDADEKINELREDNNLLSYDLFIPLNGTKNLFPHNFGIVQSTEQEIVFQSANLLDSLRSFQVMIDTSHLFNSDWLKTFVVESKVLGRQVLTLLPNDSLTYYWRTRLLNPSADESNDWETSSFTYIIGSTEGWGQIAFPQYLGNTTTNMLLDEGSKQIFFEETVTPVLIKTFGDLNSTPVNEVSVKIDGAEYNLATQGQPCRDNTINLLAFNRISTVPYAAIPFTFQDPRSCGREPQIIVSFLPTEVYANGVNDLIQAINDVAIGDSVVLFSIGNPVMSGWNPAVISKLAEVGISPTQLTGINDGEPFVFYGKKMTTAGEALLFTSELLPAAEQELVVNRSITGRTASGSMKTALVGPANNWYQLKLKAKTAADDVAAVTVFGISNTGASTVLFENQTTTTDLSAIDASTYPYLRLVYQTNDQVELTPAQLQFWLVEYESLAEGILITQDVVETKVLEEGLTWTQDFGFVNISTKNFSDSLLVNYTSTNQLTNQTTSASLKILAPAPGDTTDFELSMPTLEKAGLNDVQLNVNPRIVPELFYDNNLLSLKNAFDVSIDKQSPVLRVLIDGRLIEHGDFVSANPRIDISVWDENELILKTDTVGIRILLQYPCDENCIPSPIYFTRADVVWQAASLDNPFTATFNPVDLPAGNYILKVFAEDSRGNISGELPYEISFQVSDEDQTTLSAPYPNPNSGVLNFELMIKGNEVPAGAWLELINTMGKLIYEGSLSATAWHVGKNYISLRIEDQLPTGLYLYRIRFANGVLKQGQIVLSR</sequence>
<dbReference type="Gene3D" id="2.60.40.10">
    <property type="entry name" value="Immunoglobulins"/>
    <property type="match status" value="1"/>
</dbReference>
<protein>
    <submittedName>
        <fullName evidence="3">Transporter</fullName>
    </submittedName>
</protein>
<dbReference type="GO" id="GO:0006508">
    <property type="term" value="P:proteolysis"/>
    <property type="evidence" value="ECO:0007669"/>
    <property type="project" value="InterPro"/>
</dbReference>
<dbReference type="InterPro" id="IPR029031">
    <property type="entry name" value="Gingipain_N_sf"/>
</dbReference>
<evidence type="ECO:0000259" key="2">
    <source>
        <dbReference type="Pfam" id="PF01364"/>
    </source>
</evidence>
<comment type="caution">
    <text evidence="3">The sequence shown here is derived from an EMBL/GenBank/DDBJ whole genome shotgun (WGS) entry which is preliminary data.</text>
</comment>
<dbReference type="Gene3D" id="3.40.50.10390">
    <property type="entry name" value="Gingipain r, domain 1"/>
    <property type="match status" value="1"/>
</dbReference>
<dbReference type="InterPro" id="IPR013783">
    <property type="entry name" value="Ig-like_fold"/>
</dbReference>
<dbReference type="Proteomes" id="UP000288227">
    <property type="component" value="Unassembled WGS sequence"/>
</dbReference>
<feature type="domain" description="Gingipain" evidence="2">
    <location>
        <begin position="389"/>
        <end position="752"/>
    </location>
</feature>
<gene>
    <name evidence="3" type="ORF">SanaruYs_32880</name>
</gene>
<dbReference type="SUPFAM" id="SSF52129">
    <property type="entry name" value="Caspase-like"/>
    <property type="match status" value="1"/>
</dbReference>